<evidence type="ECO:0000256" key="1">
    <source>
        <dbReference type="ARBA" id="ARBA00009353"/>
    </source>
</evidence>
<protein>
    <submittedName>
        <fullName evidence="4">TIGR01777 family protein</fullName>
    </submittedName>
</protein>
<dbReference type="EMBL" id="MOMC01000089">
    <property type="protein sequence ID" value="ONH23262.1"/>
    <property type="molecule type" value="Genomic_DNA"/>
</dbReference>
<dbReference type="InterPro" id="IPR001509">
    <property type="entry name" value="Epimerase_deHydtase"/>
</dbReference>
<dbReference type="Pfam" id="PF01370">
    <property type="entry name" value="Epimerase"/>
    <property type="match status" value="1"/>
</dbReference>
<dbReference type="SUPFAM" id="SSF51735">
    <property type="entry name" value="NAD(P)-binding Rossmann-fold domains"/>
    <property type="match status" value="1"/>
</dbReference>
<name>A0A1V2I138_9ACTN</name>
<gene>
    <name evidence="4" type="ORF">BL253_33525</name>
</gene>
<dbReference type="InterPro" id="IPR013549">
    <property type="entry name" value="DUF1731"/>
</dbReference>
<dbReference type="InterPro" id="IPR010099">
    <property type="entry name" value="SDR39U1"/>
</dbReference>
<dbReference type="PANTHER" id="PTHR11092:SF0">
    <property type="entry name" value="EPIMERASE FAMILY PROTEIN SDR39U1"/>
    <property type="match status" value="1"/>
</dbReference>
<proteinExistence type="inferred from homology"/>
<sequence>MRIIVTGASGLLGSKLVPALRADGHDVVTLVRREPRGPGEFRWDPGSGELDAAALAGVDAAVHLAGAGVGDRRWTDDYRRTILDSRVQGTRLLAGALAAATGPNAPAGDPTPGRGPAVLLSASGVGWYGTATDAPVDETAPAGGGFLADVVRAWEEATQAAVSAGLRVCLLRTGPVLDRDGGVLARQLPLFRAGLGGRLGSGRQWVSWIGIDDWVAAVRFLLTAPRVAGPVNLVAPNPVTGTELARTLGGVLRRPALLPVPRLALRAVVGGFTDEGVLASQRVVPRVLLDAGFRFQHPDLTSALRATLTNDRP</sequence>
<dbReference type="AlphaFoldDB" id="A0A1V2I138"/>
<dbReference type="OrthoDB" id="9801773at2"/>
<keyword evidence="5" id="KW-1185">Reference proteome</keyword>
<comment type="caution">
    <text evidence="4">The sequence shown here is derived from an EMBL/GenBank/DDBJ whole genome shotgun (WGS) entry which is preliminary data.</text>
</comment>
<dbReference type="Gene3D" id="3.40.50.720">
    <property type="entry name" value="NAD(P)-binding Rossmann-like Domain"/>
    <property type="match status" value="1"/>
</dbReference>
<feature type="domain" description="DUF1731" evidence="3">
    <location>
        <begin position="260"/>
        <end position="306"/>
    </location>
</feature>
<evidence type="ECO:0000259" key="2">
    <source>
        <dbReference type="Pfam" id="PF01370"/>
    </source>
</evidence>
<comment type="similarity">
    <text evidence="1">Belongs to the NAD(P)-dependent epimerase/dehydratase family. SDR39U1 subfamily.</text>
</comment>
<reference evidence="5" key="1">
    <citation type="submission" date="2016-10" db="EMBL/GenBank/DDBJ databases">
        <title>Frankia sp. NRRL B-16386 Genome sequencing.</title>
        <authorList>
            <person name="Ghodhbane-Gtari F."/>
            <person name="Swanson E."/>
            <person name="Gueddou A."/>
            <person name="Hezbri K."/>
            <person name="Ktari K."/>
            <person name="Nouioui I."/>
            <person name="Morris K."/>
            <person name="Simpson S."/>
            <person name="Abebe-Akele F."/>
            <person name="Thomas K."/>
            <person name="Gtari M."/>
            <person name="Tisa L.S."/>
        </authorList>
    </citation>
    <scope>NUCLEOTIDE SEQUENCE [LARGE SCALE GENOMIC DNA]</scope>
    <source>
        <strain evidence="5">NRRL B-16386</strain>
    </source>
</reference>
<dbReference type="RefSeq" id="WP_076821722.1">
    <property type="nucleotide sequence ID" value="NZ_MOMC01000089.1"/>
</dbReference>
<dbReference type="Pfam" id="PF08338">
    <property type="entry name" value="DUF1731"/>
    <property type="match status" value="1"/>
</dbReference>
<dbReference type="PANTHER" id="PTHR11092">
    <property type="entry name" value="SUGAR NUCLEOTIDE EPIMERASE RELATED"/>
    <property type="match status" value="1"/>
</dbReference>
<evidence type="ECO:0000259" key="3">
    <source>
        <dbReference type="Pfam" id="PF08338"/>
    </source>
</evidence>
<accession>A0A1V2I138</accession>
<evidence type="ECO:0000313" key="4">
    <source>
        <dbReference type="EMBL" id="ONH23262.1"/>
    </source>
</evidence>
<dbReference type="Proteomes" id="UP000188929">
    <property type="component" value="Unassembled WGS sequence"/>
</dbReference>
<dbReference type="InterPro" id="IPR036291">
    <property type="entry name" value="NAD(P)-bd_dom_sf"/>
</dbReference>
<evidence type="ECO:0000313" key="5">
    <source>
        <dbReference type="Proteomes" id="UP000188929"/>
    </source>
</evidence>
<feature type="domain" description="NAD-dependent epimerase/dehydratase" evidence="2">
    <location>
        <begin position="3"/>
        <end position="227"/>
    </location>
</feature>
<organism evidence="4 5">
    <name type="scientific">Pseudofrankia asymbiotica</name>
    <dbReference type="NCBI Taxonomy" id="1834516"/>
    <lineage>
        <taxon>Bacteria</taxon>
        <taxon>Bacillati</taxon>
        <taxon>Actinomycetota</taxon>
        <taxon>Actinomycetes</taxon>
        <taxon>Frankiales</taxon>
        <taxon>Frankiaceae</taxon>
        <taxon>Pseudofrankia</taxon>
    </lineage>
</organism>
<dbReference type="NCBIfam" id="TIGR01777">
    <property type="entry name" value="yfcH"/>
    <property type="match status" value="1"/>
</dbReference>
<dbReference type="STRING" id="1834516.BL253_33525"/>